<proteinExistence type="predicted"/>
<gene>
    <name evidence="2" type="ORF">SAMN05428998_102144</name>
</gene>
<sequence length="96" mass="10033">MLDLLRGRQPLERALWVYAILYGTLLNLVATLAGLLAAAAGAPDWLAVGLFLLPLPYSLAALLGVWRSAGRPGVAAARAASARLIVAVWAVAMLVV</sequence>
<reference evidence="2 3" key="1">
    <citation type="submission" date="2017-04" db="EMBL/GenBank/DDBJ databases">
        <authorList>
            <person name="Afonso C.L."/>
            <person name="Miller P.J."/>
            <person name="Scott M.A."/>
            <person name="Spackman E."/>
            <person name="Goraichik I."/>
            <person name="Dimitrov K.M."/>
            <person name="Suarez D.L."/>
            <person name="Swayne D.E."/>
        </authorList>
    </citation>
    <scope>NUCLEOTIDE SEQUENCE [LARGE SCALE GENOMIC DNA]</scope>
    <source>
        <strain evidence="2 3">USBA 355</strain>
    </source>
</reference>
<dbReference type="Proteomes" id="UP000192917">
    <property type="component" value="Unassembled WGS sequence"/>
</dbReference>
<keyword evidence="3" id="KW-1185">Reference proteome</keyword>
<dbReference type="EMBL" id="FWZX01000002">
    <property type="protein sequence ID" value="SME98104.1"/>
    <property type="molecule type" value="Genomic_DNA"/>
</dbReference>
<name>A0A1Y6BDC8_9PROT</name>
<dbReference type="RefSeq" id="WP_085121220.1">
    <property type="nucleotide sequence ID" value="NZ_FWZX01000002.1"/>
</dbReference>
<keyword evidence="1" id="KW-0472">Membrane</keyword>
<evidence type="ECO:0000313" key="3">
    <source>
        <dbReference type="Proteomes" id="UP000192917"/>
    </source>
</evidence>
<feature type="transmembrane region" description="Helical" evidence="1">
    <location>
        <begin position="15"/>
        <end position="39"/>
    </location>
</feature>
<feature type="transmembrane region" description="Helical" evidence="1">
    <location>
        <begin position="75"/>
        <end position="95"/>
    </location>
</feature>
<dbReference type="AlphaFoldDB" id="A0A1Y6BDC8"/>
<feature type="transmembrane region" description="Helical" evidence="1">
    <location>
        <begin position="45"/>
        <end position="66"/>
    </location>
</feature>
<dbReference type="STRING" id="560819.SAMN05428998_102144"/>
<evidence type="ECO:0000313" key="2">
    <source>
        <dbReference type="EMBL" id="SME98104.1"/>
    </source>
</evidence>
<protein>
    <submittedName>
        <fullName evidence="2">Uncharacterized protein</fullName>
    </submittedName>
</protein>
<keyword evidence="1" id="KW-1133">Transmembrane helix</keyword>
<evidence type="ECO:0000256" key="1">
    <source>
        <dbReference type="SAM" id="Phobius"/>
    </source>
</evidence>
<organism evidence="2 3">
    <name type="scientific">Tistlia consotensis USBA 355</name>
    <dbReference type="NCBI Taxonomy" id="560819"/>
    <lineage>
        <taxon>Bacteria</taxon>
        <taxon>Pseudomonadati</taxon>
        <taxon>Pseudomonadota</taxon>
        <taxon>Alphaproteobacteria</taxon>
        <taxon>Rhodospirillales</taxon>
        <taxon>Rhodovibrionaceae</taxon>
        <taxon>Tistlia</taxon>
    </lineage>
</organism>
<accession>A0A1Y6BDC8</accession>
<keyword evidence="1" id="KW-0812">Transmembrane</keyword>